<feature type="short sequence motif" description="'KMSKS' region" evidence="8">
    <location>
        <begin position="650"/>
        <end position="654"/>
    </location>
</feature>
<dbReference type="InterPro" id="IPR002300">
    <property type="entry name" value="aa-tRNA-synth_Ia"/>
</dbReference>
<keyword evidence="2 8" id="KW-0963">Cytoplasm</keyword>
<dbReference type="Gene3D" id="3.90.740.10">
    <property type="entry name" value="Valyl/Leucyl/Isoleucyl-tRNA synthetase, editing domain"/>
    <property type="match status" value="1"/>
</dbReference>
<dbReference type="PANTHER" id="PTHR45794:SF1">
    <property type="entry name" value="LEUCINE--TRNA LIGASE, CYTOPLASMIC"/>
    <property type="match status" value="1"/>
</dbReference>
<dbReference type="GO" id="GO:0002161">
    <property type="term" value="F:aminoacyl-tRNA deacylase activity"/>
    <property type="evidence" value="ECO:0007669"/>
    <property type="project" value="InterPro"/>
</dbReference>
<dbReference type="GO" id="GO:0005524">
    <property type="term" value="F:ATP binding"/>
    <property type="evidence" value="ECO:0007669"/>
    <property type="project" value="UniProtKB-UniRule"/>
</dbReference>
<dbReference type="InterPro" id="IPR013155">
    <property type="entry name" value="M/V/L/I-tRNA-synth_anticd-bd"/>
</dbReference>
<sequence length="972" mass="112061">MNSSVSEYLGWLRSIEKKWQRVWREQKVFEANPDPGKPKFFITVPYPYTNAPLHIGHGRTYTIGDIIARYKRLKGFNVLYPMAFHITGTPIIAISEMIARGDPKTLSRYESYIRMYVSDEGKVKEILESFKDPYKLAEFFAENVHVDFEALGYSIDWRRRFHTGEPLYNRFVTWQYLKLAEKGLLSRGSHYVTYCLLHKQPEGEDDIEDADVNPVEIIEYTGVKFRLAGGEDVLIAATLRPETVYGATNLWVNPEARYVRFKMNGETLITSYKAFIKLQHQHPETRLELIEEFPGSMLLGKRARSPLGVEVPILPAWFVDPDLGTGVVYSEPSDAPYDYVGLMDLKRDKGLLAKYDLDPSIVDSINPIKIIEVPGVSGHYAQAIVESMGVRDQFDPKLEDATSLVYKEEFYKGYMIVEDPLLKGKPVREAREIIKRKLLEAGDAISFLELNRKARCRAGGEIIVAKIVDQWFLDYTSPQLKNMLADYIDKKLIVRPEKYKKAFIDSINWLEKRPCARKRGIGTRLPFDEEWIIESLSDSTIYMAFYTIVHKLREKEVSPESLKPSFFDYVFLGVGERDKVVAETGLTPSFLEELKREFEYWYPVDLRHTSTPHIPNHLSFYLIHHAVVFPEKYWPRAISLNEPVIREGAKMSKSKGNVINLRDIAEKYSADLFRLYIAWAANLDTVLDWRDRDVSSTAELMQKFTRIILDVIEGRCVSVGEDVVSRWFRSKFYKSVKAGEDAMENLQVREYVQSVFFNIMNLVDRYRDIRGSTPCDIRSVVSDWLRVLNPVIPHLTEELWSMMGGKTLLSTDHWPVDVEKYFDETAEILVDEVEGVVEDMKSIVEAVKKNPREIYVVVASEWKRRVVELAERGFELRDVIRELSKEIGSGKEKLISEVYRAWRAGGIRREVAGLPANLEVKALKDLSEYLRRKTGARIEVLAEEEAESRKIPKAEKSLPGKPGIYIVFEVQD</sequence>
<evidence type="ECO:0000259" key="10">
    <source>
        <dbReference type="Pfam" id="PF00133"/>
    </source>
</evidence>
<protein>
    <recommendedName>
        <fullName evidence="8">Leucine--tRNA ligase</fullName>
        <ecNumber evidence="8">6.1.1.4</ecNumber>
    </recommendedName>
    <alternativeName>
        <fullName evidence="8">Leucyl-tRNA synthetase</fullName>
        <shortName evidence="8">LeuRS</shortName>
    </alternativeName>
</protein>
<dbReference type="SUPFAM" id="SSF47323">
    <property type="entry name" value="Anticodon-binding domain of a subclass of class I aminoacyl-tRNA synthetases"/>
    <property type="match status" value="1"/>
</dbReference>
<keyword evidence="3 8" id="KW-0436">Ligase</keyword>
<gene>
    <name evidence="8 12" type="primary">leuS</name>
    <name evidence="12" type="ORF">ENM60_01070</name>
</gene>
<evidence type="ECO:0000256" key="8">
    <source>
        <dbReference type="HAMAP-Rule" id="MF_00049"/>
    </source>
</evidence>
<evidence type="ECO:0000313" key="12">
    <source>
        <dbReference type="EMBL" id="HHP67378.1"/>
    </source>
</evidence>
<evidence type="ECO:0000256" key="7">
    <source>
        <dbReference type="ARBA" id="ARBA00023146"/>
    </source>
</evidence>
<evidence type="ECO:0000256" key="1">
    <source>
        <dbReference type="ARBA" id="ARBA00005594"/>
    </source>
</evidence>
<feature type="domain" description="Aminoacyl-tRNA synthetase class Ia" evidence="10">
    <location>
        <begin position="19"/>
        <end position="682"/>
    </location>
</feature>
<evidence type="ECO:0000256" key="6">
    <source>
        <dbReference type="ARBA" id="ARBA00022917"/>
    </source>
</evidence>
<comment type="catalytic activity">
    <reaction evidence="8">
        <text>tRNA(Leu) + L-leucine + ATP = L-leucyl-tRNA(Leu) + AMP + diphosphate</text>
        <dbReference type="Rhea" id="RHEA:11688"/>
        <dbReference type="Rhea" id="RHEA-COMP:9613"/>
        <dbReference type="Rhea" id="RHEA-COMP:9622"/>
        <dbReference type="ChEBI" id="CHEBI:30616"/>
        <dbReference type="ChEBI" id="CHEBI:33019"/>
        <dbReference type="ChEBI" id="CHEBI:57427"/>
        <dbReference type="ChEBI" id="CHEBI:78442"/>
        <dbReference type="ChEBI" id="CHEBI:78494"/>
        <dbReference type="ChEBI" id="CHEBI:456215"/>
        <dbReference type="EC" id="6.1.1.4"/>
    </reaction>
</comment>
<dbReference type="PANTHER" id="PTHR45794">
    <property type="entry name" value="LEUCYL-TRNA SYNTHETASE"/>
    <property type="match status" value="1"/>
</dbReference>
<comment type="caution">
    <text evidence="12">The sequence shown here is derived from an EMBL/GenBank/DDBJ whole genome shotgun (WGS) entry which is preliminary data.</text>
</comment>
<dbReference type="SUPFAM" id="SSF52374">
    <property type="entry name" value="Nucleotidylyl transferase"/>
    <property type="match status" value="1"/>
</dbReference>
<keyword evidence="5 8" id="KW-0067">ATP-binding</keyword>
<organism evidence="12">
    <name type="scientific">Thermogladius calderae</name>
    <dbReference type="NCBI Taxonomy" id="1200300"/>
    <lineage>
        <taxon>Archaea</taxon>
        <taxon>Thermoproteota</taxon>
        <taxon>Thermoprotei</taxon>
        <taxon>Desulfurococcales</taxon>
        <taxon>Desulfurococcaceae</taxon>
        <taxon>Thermogladius</taxon>
    </lineage>
</organism>
<dbReference type="Pfam" id="PF00133">
    <property type="entry name" value="tRNA-synt_1"/>
    <property type="match status" value="1"/>
</dbReference>
<dbReference type="InterPro" id="IPR014729">
    <property type="entry name" value="Rossmann-like_a/b/a_fold"/>
</dbReference>
<accession>A0A7J3XXD6</accession>
<reference evidence="12" key="1">
    <citation type="journal article" date="2020" name="mSystems">
        <title>Genome- and Community-Level Interaction Insights into Carbon Utilization and Element Cycling Functions of Hydrothermarchaeota in Hydrothermal Sediment.</title>
        <authorList>
            <person name="Zhou Z."/>
            <person name="Liu Y."/>
            <person name="Xu W."/>
            <person name="Pan J."/>
            <person name="Luo Z.H."/>
            <person name="Li M."/>
        </authorList>
    </citation>
    <scope>NUCLEOTIDE SEQUENCE [LARGE SCALE GENOMIC DNA]</scope>
    <source>
        <strain evidence="12">SpSt-110</strain>
    </source>
</reference>
<dbReference type="InterPro" id="IPR004493">
    <property type="entry name" value="Leu-tRNA-synth_Ia_arc/euk"/>
</dbReference>
<dbReference type="EC" id="6.1.1.4" evidence="8"/>
<dbReference type="SUPFAM" id="SSF50677">
    <property type="entry name" value="ValRS/IleRS/LeuRS editing domain"/>
    <property type="match status" value="1"/>
</dbReference>
<evidence type="ECO:0000259" key="11">
    <source>
        <dbReference type="Pfam" id="PF08264"/>
    </source>
</evidence>
<dbReference type="NCBIfam" id="TIGR00395">
    <property type="entry name" value="leuS_arch"/>
    <property type="match status" value="1"/>
</dbReference>
<dbReference type="InterPro" id="IPR009008">
    <property type="entry name" value="Val/Leu/Ile-tRNA-synth_edit"/>
</dbReference>
<evidence type="ECO:0000256" key="4">
    <source>
        <dbReference type="ARBA" id="ARBA00022741"/>
    </source>
</evidence>
<dbReference type="Gene3D" id="3.30.2320.20">
    <property type="entry name" value="Class I aminoacyl-tRNA synthetases (RS)"/>
    <property type="match status" value="1"/>
</dbReference>
<dbReference type="FunFam" id="1.10.730.10:FF:000002">
    <property type="entry name" value="Leucine--tRNA ligase"/>
    <property type="match status" value="1"/>
</dbReference>
<comment type="similarity">
    <text evidence="1 8 9">Belongs to the class-I aminoacyl-tRNA synthetase family.</text>
</comment>
<dbReference type="Gene3D" id="1.10.10.720">
    <property type="entry name" value="leucyl-tRNA synthetase"/>
    <property type="match status" value="1"/>
</dbReference>
<dbReference type="GO" id="GO:0006429">
    <property type="term" value="P:leucyl-tRNA aminoacylation"/>
    <property type="evidence" value="ECO:0007669"/>
    <property type="project" value="UniProtKB-UniRule"/>
</dbReference>
<dbReference type="InterPro" id="IPR020791">
    <property type="entry name" value="Leu-tRNA-lgase_arc"/>
</dbReference>
<keyword evidence="6 8" id="KW-0648">Protein biosynthesis</keyword>
<dbReference type="Pfam" id="PF08264">
    <property type="entry name" value="Anticodon_1"/>
    <property type="match status" value="1"/>
</dbReference>
<feature type="domain" description="Methionyl/Valyl/Leucyl/Isoleucyl-tRNA synthetase anticodon-binding" evidence="11">
    <location>
        <begin position="726"/>
        <end position="853"/>
    </location>
</feature>
<dbReference type="HAMAP" id="MF_00049_A">
    <property type="entry name" value="Leu_tRNA_synth_A"/>
    <property type="match status" value="1"/>
</dbReference>
<dbReference type="GO" id="GO:0005737">
    <property type="term" value="C:cytoplasm"/>
    <property type="evidence" value="ECO:0007669"/>
    <property type="project" value="UniProtKB-SubCell"/>
</dbReference>
<dbReference type="PROSITE" id="PS00178">
    <property type="entry name" value="AA_TRNA_LIGASE_I"/>
    <property type="match status" value="1"/>
</dbReference>
<feature type="short sequence motif" description="'HIGH' region" evidence="8">
    <location>
        <begin position="47"/>
        <end position="57"/>
    </location>
</feature>
<dbReference type="Gene3D" id="3.40.50.620">
    <property type="entry name" value="HUPs"/>
    <property type="match status" value="1"/>
</dbReference>
<evidence type="ECO:0000256" key="5">
    <source>
        <dbReference type="ARBA" id="ARBA00022840"/>
    </source>
</evidence>
<evidence type="ECO:0000256" key="3">
    <source>
        <dbReference type="ARBA" id="ARBA00022598"/>
    </source>
</evidence>
<dbReference type="GO" id="GO:0004823">
    <property type="term" value="F:leucine-tRNA ligase activity"/>
    <property type="evidence" value="ECO:0007669"/>
    <property type="project" value="UniProtKB-UniRule"/>
</dbReference>
<evidence type="ECO:0000256" key="2">
    <source>
        <dbReference type="ARBA" id="ARBA00022490"/>
    </source>
</evidence>
<dbReference type="AlphaFoldDB" id="A0A7J3XXD6"/>
<dbReference type="InterPro" id="IPR009080">
    <property type="entry name" value="tRNAsynth_Ia_anticodon-bd"/>
</dbReference>
<proteinExistence type="inferred from homology"/>
<comment type="subcellular location">
    <subcellularLocation>
        <location evidence="8">Cytoplasm</location>
    </subcellularLocation>
</comment>
<dbReference type="NCBIfam" id="NF008957">
    <property type="entry name" value="PRK12300.1"/>
    <property type="match status" value="1"/>
</dbReference>
<name>A0A7J3XXD6_9CREN</name>
<keyword evidence="4 8" id="KW-0547">Nucleotide-binding</keyword>
<evidence type="ECO:0000256" key="9">
    <source>
        <dbReference type="RuleBase" id="RU363035"/>
    </source>
</evidence>
<dbReference type="InterPro" id="IPR001412">
    <property type="entry name" value="aa-tRNA-synth_I_CS"/>
</dbReference>
<dbReference type="EMBL" id="DRYK01000020">
    <property type="protein sequence ID" value="HHP67378.1"/>
    <property type="molecule type" value="Genomic_DNA"/>
</dbReference>
<keyword evidence="7 8" id="KW-0030">Aminoacyl-tRNA synthetase</keyword>
<feature type="binding site" evidence="8">
    <location>
        <position position="653"/>
    </location>
    <ligand>
        <name>ATP</name>
        <dbReference type="ChEBI" id="CHEBI:30616"/>
    </ligand>
</feature>
<dbReference type="Gene3D" id="1.10.730.10">
    <property type="entry name" value="Isoleucyl-tRNA Synthetase, Domain 1"/>
    <property type="match status" value="1"/>
</dbReference>